<dbReference type="InterPro" id="IPR019331">
    <property type="entry name" value="FAM192A/Fyv6_N"/>
</dbReference>
<evidence type="ECO:0000313" key="5">
    <source>
        <dbReference type="EMBL" id="KAK5956225.1"/>
    </source>
</evidence>
<evidence type="ECO:0000259" key="4">
    <source>
        <dbReference type="Pfam" id="PF10187"/>
    </source>
</evidence>
<dbReference type="GO" id="GO:0005634">
    <property type="term" value="C:nucleus"/>
    <property type="evidence" value="ECO:0007669"/>
    <property type="project" value="UniProtKB-SubCell"/>
</dbReference>
<name>A0AAN8IAZ2_9EURO</name>
<keyword evidence="2" id="KW-0539">Nucleus</keyword>
<proteinExistence type="predicted"/>
<evidence type="ECO:0000256" key="1">
    <source>
        <dbReference type="ARBA" id="ARBA00004123"/>
    </source>
</evidence>
<dbReference type="EMBL" id="JAKLMC020000005">
    <property type="protein sequence ID" value="KAK5956225.1"/>
    <property type="molecule type" value="Genomic_DNA"/>
</dbReference>
<sequence length="234" mass="24753">MSSRFVSAGGAEVKAPEGLSSATDDAWAKAKEQVERAKQPAKNEPAPGTQEGGKSLYEHLQDQKLAKQEAFEEAAKLKNQFRPLDDAEVEFLEGIKQKQLSENANVRKETAEQLDAFRKERAAAEQLALEQQETSDAKKESAGQWTTTKKRRRAPAEDQAAGTKARKLSSTDVDQKPATPKSLAGEADGPTKKASGSGSASSTSPAAPAAKTPAAKTSPPPASSLVAYDSDSDG</sequence>
<evidence type="ECO:0000256" key="3">
    <source>
        <dbReference type="SAM" id="MobiDB-lite"/>
    </source>
</evidence>
<dbReference type="InterPro" id="IPR039845">
    <property type="entry name" value="FAM192A"/>
</dbReference>
<evidence type="ECO:0000256" key="2">
    <source>
        <dbReference type="ARBA" id="ARBA00023242"/>
    </source>
</evidence>
<feature type="compositionally biased region" description="Low complexity" evidence="3">
    <location>
        <begin position="192"/>
        <end position="217"/>
    </location>
</feature>
<feature type="compositionally biased region" description="Basic and acidic residues" evidence="3">
    <location>
        <begin position="26"/>
        <end position="38"/>
    </location>
</feature>
<keyword evidence="6" id="KW-1185">Reference proteome</keyword>
<comment type="subcellular location">
    <subcellularLocation>
        <location evidence="1">Nucleus</location>
    </subcellularLocation>
</comment>
<dbReference type="Proteomes" id="UP001316803">
    <property type="component" value="Unassembled WGS sequence"/>
</dbReference>
<dbReference type="AlphaFoldDB" id="A0AAN8IAZ2"/>
<dbReference type="Pfam" id="PF10187">
    <property type="entry name" value="FAM192A_Fyv6_N"/>
    <property type="match status" value="1"/>
</dbReference>
<protein>
    <recommendedName>
        <fullName evidence="4">FAM192A/Fyv6 N-terminal domain-containing protein</fullName>
    </recommendedName>
</protein>
<feature type="region of interest" description="Disordered" evidence="3">
    <location>
        <begin position="125"/>
        <end position="234"/>
    </location>
</feature>
<accession>A0AAN8IAZ2</accession>
<feature type="region of interest" description="Disordered" evidence="3">
    <location>
        <begin position="1"/>
        <end position="54"/>
    </location>
</feature>
<comment type="caution">
    <text evidence="5">The sequence shown here is derived from an EMBL/GenBank/DDBJ whole genome shotgun (WGS) entry which is preliminary data.</text>
</comment>
<feature type="domain" description="FAM192A/Fyv6 N-terminal" evidence="4">
    <location>
        <begin position="23"/>
        <end position="118"/>
    </location>
</feature>
<evidence type="ECO:0000313" key="6">
    <source>
        <dbReference type="Proteomes" id="UP001316803"/>
    </source>
</evidence>
<dbReference type="PANTHER" id="PTHR13495:SF0">
    <property type="entry name" value="PSME3-INTERACTING PROTEIN"/>
    <property type="match status" value="1"/>
</dbReference>
<reference evidence="5 6" key="1">
    <citation type="submission" date="2022-12" db="EMBL/GenBank/DDBJ databases">
        <title>Genomic features and morphological characterization of a novel Knufia sp. strain isolated from spacecraft assembly facility.</title>
        <authorList>
            <person name="Teixeira M."/>
            <person name="Chander A.M."/>
            <person name="Stajich J.E."/>
            <person name="Venkateswaran K."/>
        </authorList>
    </citation>
    <scope>NUCLEOTIDE SEQUENCE [LARGE SCALE GENOMIC DNA]</scope>
    <source>
        <strain evidence="5 6">FJI-L2-BK-P2</strain>
    </source>
</reference>
<dbReference type="PANTHER" id="PTHR13495">
    <property type="entry name" value="NEFA-INTERACTING NUCLEAR PROTEIN NIP30"/>
    <property type="match status" value="1"/>
</dbReference>
<organism evidence="5 6">
    <name type="scientific">Knufia fluminis</name>
    <dbReference type="NCBI Taxonomy" id="191047"/>
    <lineage>
        <taxon>Eukaryota</taxon>
        <taxon>Fungi</taxon>
        <taxon>Dikarya</taxon>
        <taxon>Ascomycota</taxon>
        <taxon>Pezizomycotina</taxon>
        <taxon>Eurotiomycetes</taxon>
        <taxon>Chaetothyriomycetidae</taxon>
        <taxon>Chaetothyriales</taxon>
        <taxon>Trichomeriaceae</taxon>
        <taxon>Knufia</taxon>
    </lineage>
</organism>
<gene>
    <name evidence="5" type="ORF">OHC33_002800</name>
</gene>